<dbReference type="GO" id="GO:0005634">
    <property type="term" value="C:nucleus"/>
    <property type="evidence" value="ECO:0007669"/>
    <property type="project" value="UniProtKB-SubCell"/>
</dbReference>
<dbReference type="InterPro" id="IPR023608">
    <property type="entry name" value="Transglutaminase_animal"/>
</dbReference>
<dbReference type="Gene3D" id="3.90.260.10">
    <property type="entry name" value="Transglutaminase-like"/>
    <property type="match status" value="1"/>
</dbReference>
<evidence type="ECO:0000313" key="44">
    <source>
        <dbReference type="EMBL" id="KAK1156213.1"/>
    </source>
</evidence>
<dbReference type="Gene3D" id="2.60.40.10">
    <property type="entry name" value="Immunoglobulins"/>
    <property type="match status" value="3"/>
</dbReference>
<dbReference type="EMBL" id="JAGXEW010000028">
    <property type="protein sequence ID" value="KAK1156213.1"/>
    <property type="molecule type" value="Genomic_DNA"/>
</dbReference>
<evidence type="ECO:0000256" key="20">
    <source>
        <dbReference type="ARBA" id="ARBA00023134"/>
    </source>
</evidence>
<dbReference type="PROSITE" id="PS00547">
    <property type="entry name" value="TRANSGLUTAMINASES"/>
    <property type="match status" value="1"/>
</dbReference>
<dbReference type="GO" id="GO:0008233">
    <property type="term" value="F:peptidase activity"/>
    <property type="evidence" value="ECO:0007669"/>
    <property type="project" value="UniProtKB-KW"/>
</dbReference>
<evidence type="ECO:0000256" key="17">
    <source>
        <dbReference type="ARBA" id="ARBA00022801"/>
    </source>
</evidence>
<evidence type="ECO:0000256" key="33">
    <source>
        <dbReference type="ARBA" id="ARBA00042239"/>
    </source>
</evidence>
<evidence type="ECO:0000256" key="21">
    <source>
        <dbReference type="ARBA" id="ARBA00023136"/>
    </source>
</evidence>
<keyword evidence="20" id="KW-0342">GTP-binding</keyword>
<dbReference type="InterPro" id="IPR008958">
    <property type="entry name" value="Transglutaminase_C"/>
</dbReference>
<keyword evidence="19" id="KW-0496">Mitochondrion</keyword>
<dbReference type="InterPro" id="IPR036985">
    <property type="entry name" value="Transglutaminase-like_sf"/>
</dbReference>
<dbReference type="Pfam" id="PF00868">
    <property type="entry name" value="Transglut_N"/>
    <property type="match status" value="1"/>
</dbReference>
<comment type="catalytic activity">
    <reaction evidence="26">
        <text>L-glutaminyl-[protein] + L-lysyl-[protein] = [protein]-L-lysyl-N(6)-5-L-glutamyl-[protein] + NH4(+)</text>
        <dbReference type="Rhea" id="RHEA:54816"/>
        <dbReference type="Rhea" id="RHEA-COMP:9752"/>
        <dbReference type="Rhea" id="RHEA-COMP:10207"/>
        <dbReference type="Rhea" id="RHEA-COMP:14005"/>
        <dbReference type="ChEBI" id="CHEBI:28938"/>
        <dbReference type="ChEBI" id="CHEBI:29969"/>
        <dbReference type="ChEBI" id="CHEBI:30011"/>
        <dbReference type="ChEBI" id="CHEBI:138370"/>
        <dbReference type="EC" id="2.3.2.13"/>
    </reaction>
    <physiologicalReaction direction="left-to-right" evidence="26">
        <dbReference type="Rhea" id="RHEA:54817"/>
    </physiologicalReaction>
</comment>
<keyword evidence="45" id="KW-1185">Reference proteome</keyword>
<feature type="active site" evidence="41">
    <location>
        <position position="422"/>
    </location>
</feature>
<dbReference type="SUPFAM" id="SSF49309">
    <property type="entry name" value="Transglutaminase, two C-terminal domains"/>
    <property type="match status" value="2"/>
</dbReference>
<dbReference type="Pfam" id="PF01841">
    <property type="entry name" value="Transglut_core"/>
    <property type="match status" value="1"/>
</dbReference>
<evidence type="ECO:0000256" key="27">
    <source>
        <dbReference type="ARBA" id="ARBA00039019"/>
    </source>
</evidence>
<dbReference type="InterPro" id="IPR036397">
    <property type="entry name" value="RNaseH_sf"/>
</dbReference>
<dbReference type="EC" id="2.3.2.13" evidence="24"/>
<evidence type="ECO:0000256" key="9">
    <source>
        <dbReference type="ARBA" id="ARBA00022475"/>
    </source>
</evidence>
<feature type="binding site" evidence="42">
    <location>
        <position position="485"/>
    </location>
    <ligand>
        <name>Ca(2+)</name>
        <dbReference type="ChEBI" id="CHEBI:29108"/>
    </ligand>
</feature>
<sequence length="772" mass="85763">MAHHPANTILTVKYGGGSIMFWGCFAAAGTGRLVKIGEKMDGAKYRQILEENLFQSARDLGLGRRFTFQQDNDPKHKAKATMEWLSKKKVNVLEWPTLDIERCDLECVINNSGHRTYLNGTDRLIVRRGQPFNITLHLRSGHFQPGVTTFSFVAETGPSPCESAGTKAEFSLSGAVDLNQWSAAVSCHSGNTVSLSICSPPDARIGRYSLTMTQGGSTRLGDFILLFNPWCPGDSVYMEDEAELKEYVLTEDGLIFRGTEKHITHCAWNFGQFEPGILDACLQLLDMNPKHLSNADQDCSKRNDPIYVSRVVSAMINCNDDKGVLAGNWGVCSDGVSPMSWNGSVEILRNWSGSACQPVKYGQCWVFAAVGCTVLRALGIPSRVITNFASAHDCNSNLIIERYCDENGNITKKTGDSIWNYHCWVESWMTRPDLKPGFDGWQASDPTPQERSEGVFCCGPVSVKAIKEGELTFKYDAPFVFAEVNADVVYWVKLKDGSQEKMSYSDHVGQHISTKSVGKDIREDITHLYKYPEGSEEERSVFEKAGLQNKLLKPQPAPGLHLKIKVTEGMNKGCDFDVYAVVTNNTPKPKQFHLMFCAHAARYNSTLGEECGMRDLDLQIPPNEGKQIPLRLNYSKYCEAITEDNLIKLVALLIDYETNGAMLAVRDIYLENPEIKIKILGEPKLNRKLAVEITLKNPLSQPLQGCLFCVEGANLTDGKAIQEPIASVSPGQEAKVKVYFTPKQSGLMKLVVDFNSNKLHDVKGYKNIIISK</sequence>
<feature type="binding site" evidence="42">
    <location>
        <position position="533"/>
    </location>
    <ligand>
        <name>Ca(2+)</name>
        <dbReference type="ChEBI" id="CHEBI:29108"/>
    </ligand>
</feature>
<evidence type="ECO:0000256" key="42">
    <source>
        <dbReference type="PIRSR" id="PIRSR000459-2"/>
    </source>
</evidence>
<dbReference type="InterPro" id="IPR001102">
    <property type="entry name" value="Transglutaminase_N"/>
</dbReference>
<keyword evidence="11" id="KW-0964">Secreted</keyword>
<evidence type="ECO:0000256" key="22">
    <source>
        <dbReference type="ARBA" id="ARBA00023242"/>
    </source>
</evidence>
<comment type="similarity">
    <text evidence="7">Belongs to the transglutaminase superfamily. Transglutaminase family.</text>
</comment>
<dbReference type="InterPro" id="IPR038765">
    <property type="entry name" value="Papain-like_cys_pep_sf"/>
</dbReference>
<protein>
    <recommendedName>
        <fullName evidence="28">Protein-glutamine gamma-glutamyltransferase 2</fullName>
        <ecNumber evidence="24">2.3.2.13</ecNumber>
        <ecNumber evidence="27">3.5.1.44</ecNumber>
    </recommendedName>
    <alternativeName>
        <fullName evidence="31">Isopeptidase TGM2</fullName>
    </alternativeName>
    <alternativeName>
        <fullName evidence="33">Protein-glutamine deamidase TGM2</fullName>
    </alternativeName>
    <alternativeName>
        <fullName evidence="32">Protein-glutamine dopaminyltransferase TGM2</fullName>
    </alternativeName>
    <alternativeName>
        <fullName evidence="35">Protein-glutamine histaminyltransferase TGM2</fullName>
    </alternativeName>
    <alternativeName>
        <fullName evidence="36">Protein-glutamine noradrenalinyltransferase TGM2</fullName>
    </alternativeName>
    <alternativeName>
        <fullName evidence="34">Protein-glutamine serotonyltransferase TGM2</fullName>
    </alternativeName>
    <alternativeName>
        <fullName evidence="30">Tissue transglutaminase</fullName>
    </alternativeName>
    <alternativeName>
        <fullName evidence="29">Transglutaminase-2</fullName>
    </alternativeName>
</protein>
<dbReference type="GO" id="GO:0005525">
    <property type="term" value="F:GTP binding"/>
    <property type="evidence" value="ECO:0007669"/>
    <property type="project" value="UniProtKB-KW"/>
</dbReference>
<dbReference type="AlphaFoldDB" id="A0AAD8FUD1"/>
<proteinExistence type="inferred from homology"/>
<evidence type="ECO:0000256" key="40">
    <source>
        <dbReference type="ARBA" id="ARBA00048365"/>
    </source>
</evidence>
<evidence type="ECO:0000256" key="15">
    <source>
        <dbReference type="ARBA" id="ARBA00022723"/>
    </source>
</evidence>
<evidence type="ECO:0000256" key="25">
    <source>
        <dbReference type="ARBA" id="ARBA00036377"/>
    </source>
</evidence>
<evidence type="ECO:0000256" key="5">
    <source>
        <dbReference type="ARBA" id="ARBA00004498"/>
    </source>
</evidence>
<keyword evidence="18 42" id="KW-0106">Calcium</keyword>
<comment type="cofactor">
    <cofactor evidence="42">
        <name>Ca(2+)</name>
        <dbReference type="ChEBI" id="CHEBI:29108"/>
    </cofactor>
    <text evidence="42">Binds 1 Ca(2+) ion per subunit.</text>
</comment>
<keyword evidence="15 42" id="KW-0479">Metal-binding</keyword>
<comment type="catalytic activity">
    <reaction evidence="38">
        <text>L-glutaminyl-[protein] + histamine = 5-histaminyl-L-glutamyl-[protein] + NH4(+)</text>
        <dbReference type="Rhea" id="RHEA:66564"/>
        <dbReference type="Rhea" id="RHEA-COMP:10207"/>
        <dbReference type="Rhea" id="RHEA-COMP:17056"/>
        <dbReference type="ChEBI" id="CHEBI:28938"/>
        <dbReference type="ChEBI" id="CHEBI:30011"/>
        <dbReference type="ChEBI" id="CHEBI:58432"/>
        <dbReference type="ChEBI" id="CHEBI:167179"/>
    </reaction>
    <physiologicalReaction direction="left-to-right" evidence="38">
        <dbReference type="Rhea" id="RHEA:66565"/>
    </physiologicalReaction>
</comment>
<keyword evidence="16" id="KW-0547">Nucleotide-binding</keyword>
<evidence type="ECO:0000256" key="3">
    <source>
        <dbReference type="ARBA" id="ARBA00004236"/>
    </source>
</evidence>
<dbReference type="GO" id="GO:0005694">
    <property type="term" value="C:chromosome"/>
    <property type="evidence" value="ECO:0007669"/>
    <property type="project" value="UniProtKB-SubCell"/>
</dbReference>
<keyword evidence="22" id="KW-0539">Nucleus</keyword>
<dbReference type="GO" id="GO:0050568">
    <property type="term" value="F:protein-glutamine glutaminase activity"/>
    <property type="evidence" value="ECO:0007669"/>
    <property type="project" value="UniProtKB-EC"/>
</dbReference>
<evidence type="ECO:0000256" key="24">
    <source>
        <dbReference type="ARBA" id="ARBA00024222"/>
    </source>
</evidence>
<evidence type="ECO:0000256" key="34">
    <source>
        <dbReference type="ARBA" id="ARBA00042912"/>
    </source>
</evidence>
<feature type="active site" evidence="41">
    <location>
        <position position="445"/>
    </location>
</feature>
<dbReference type="GO" id="GO:0003676">
    <property type="term" value="F:nucleic acid binding"/>
    <property type="evidence" value="ECO:0007669"/>
    <property type="project" value="InterPro"/>
</dbReference>
<organism evidence="44 45">
    <name type="scientific">Acipenser oxyrinchus oxyrinchus</name>
    <dbReference type="NCBI Taxonomy" id="40147"/>
    <lineage>
        <taxon>Eukaryota</taxon>
        <taxon>Metazoa</taxon>
        <taxon>Chordata</taxon>
        <taxon>Craniata</taxon>
        <taxon>Vertebrata</taxon>
        <taxon>Euteleostomi</taxon>
        <taxon>Actinopterygii</taxon>
        <taxon>Chondrostei</taxon>
        <taxon>Acipenseriformes</taxon>
        <taxon>Acipenseridae</taxon>
        <taxon>Acipenser</taxon>
    </lineage>
</organism>
<evidence type="ECO:0000256" key="32">
    <source>
        <dbReference type="ARBA" id="ARBA00042105"/>
    </source>
</evidence>
<name>A0AAD8FUD1_ACIOX</name>
<evidence type="ECO:0000256" key="35">
    <source>
        <dbReference type="ARBA" id="ARBA00043104"/>
    </source>
</evidence>
<gene>
    <name evidence="44" type="primary">TGL2</name>
    <name evidence="44" type="ORF">AOXY_G26345</name>
</gene>
<dbReference type="InterPro" id="IPR014756">
    <property type="entry name" value="Ig_E-set"/>
</dbReference>
<dbReference type="Pfam" id="PF00927">
    <property type="entry name" value="Transglut_C"/>
    <property type="match status" value="2"/>
</dbReference>
<evidence type="ECO:0000256" key="1">
    <source>
        <dbReference type="ARBA" id="ARBA00004123"/>
    </source>
</evidence>
<comment type="catalytic activity">
    <reaction evidence="25">
        <text>L-glutaminyl-[protein] + serotonin = 5-serotonyl-L-glutamyl-[protein] + NH4(+)</text>
        <dbReference type="Rhea" id="RHEA:66552"/>
        <dbReference type="Rhea" id="RHEA-COMP:10207"/>
        <dbReference type="Rhea" id="RHEA-COMP:17052"/>
        <dbReference type="ChEBI" id="CHEBI:28938"/>
        <dbReference type="ChEBI" id="CHEBI:30011"/>
        <dbReference type="ChEBI" id="CHEBI:167174"/>
        <dbReference type="ChEBI" id="CHEBI:350546"/>
    </reaction>
    <physiologicalReaction direction="left-to-right" evidence="25">
        <dbReference type="Rhea" id="RHEA:66553"/>
    </physiologicalReaction>
</comment>
<evidence type="ECO:0000256" key="14">
    <source>
        <dbReference type="ARBA" id="ARBA00022679"/>
    </source>
</evidence>
<dbReference type="FunFam" id="3.90.260.10:FF:000001">
    <property type="entry name" value="Protein-glutamine gamma-glutamyltransferase 2"/>
    <property type="match status" value="1"/>
</dbReference>
<keyword evidence="13" id="KW-0645">Protease</keyword>
<keyword evidence="14" id="KW-0808">Transferase</keyword>
<dbReference type="InterPro" id="IPR013783">
    <property type="entry name" value="Ig-like_fold"/>
</dbReference>
<keyword evidence="21" id="KW-0472">Membrane</keyword>
<dbReference type="EC" id="3.5.1.44" evidence="27"/>
<evidence type="ECO:0000256" key="28">
    <source>
        <dbReference type="ARBA" id="ARBA00040561"/>
    </source>
</evidence>
<dbReference type="PIRSF" id="PIRSF000459">
    <property type="entry name" value="TGM_EBP42"/>
    <property type="match status" value="1"/>
</dbReference>
<evidence type="ECO:0000256" key="16">
    <source>
        <dbReference type="ARBA" id="ARBA00022741"/>
    </source>
</evidence>
<evidence type="ECO:0000256" key="29">
    <source>
        <dbReference type="ARBA" id="ARBA00041650"/>
    </source>
</evidence>
<dbReference type="PANTHER" id="PTHR11590:SF6">
    <property type="entry name" value="PROTEIN-GLUTAMINE GAMMA-GLUTAMYLTRANSFERASE 2"/>
    <property type="match status" value="1"/>
</dbReference>
<evidence type="ECO:0000256" key="12">
    <source>
        <dbReference type="ARBA" id="ARBA00022530"/>
    </source>
</evidence>
<keyword evidence="8" id="KW-0158">Chromosome</keyword>
<evidence type="ECO:0000256" key="36">
    <source>
        <dbReference type="ARBA" id="ARBA00043138"/>
    </source>
</evidence>
<comment type="catalytic activity">
    <reaction evidence="37">
        <text>L-glutaminyl-[protein] + H2O = L-glutamyl-[protein] + NH4(+)</text>
        <dbReference type="Rhea" id="RHEA:16441"/>
        <dbReference type="Rhea" id="RHEA-COMP:10207"/>
        <dbReference type="Rhea" id="RHEA-COMP:10208"/>
        <dbReference type="ChEBI" id="CHEBI:15377"/>
        <dbReference type="ChEBI" id="CHEBI:28938"/>
        <dbReference type="ChEBI" id="CHEBI:29973"/>
        <dbReference type="ChEBI" id="CHEBI:30011"/>
        <dbReference type="EC" id="3.5.1.44"/>
    </reaction>
    <physiologicalReaction direction="left-to-right" evidence="37">
        <dbReference type="Rhea" id="RHEA:16442"/>
    </physiologicalReaction>
</comment>
<dbReference type="SMART" id="SM00460">
    <property type="entry name" value="TGc"/>
    <property type="match status" value="1"/>
</dbReference>
<evidence type="ECO:0000313" key="45">
    <source>
        <dbReference type="Proteomes" id="UP001230051"/>
    </source>
</evidence>
<dbReference type="GO" id="GO:0005739">
    <property type="term" value="C:mitochondrion"/>
    <property type="evidence" value="ECO:0007669"/>
    <property type="project" value="UniProtKB-SubCell"/>
</dbReference>
<evidence type="ECO:0000256" key="18">
    <source>
        <dbReference type="ARBA" id="ARBA00022837"/>
    </source>
</evidence>
<evidence type="ECO:0000256" key="7">
    <source>
        <dbReference type="ARBA" id="ARBA00005968"/>
    </source>
</evidence>
<accession>A0AAD8FUD1</accession>
<dbReference type="InterPro" id="IPR002931">
    <property type="entry name" value="Transglutaminase-like"/>
</dbReference>
<reference evidence="44" key="1">
    <citation type="submission" date="2022-02" db="EMBL/GenBank/DDBJ databases">
        <title>Atlantic sturgeon de novo genome assembly.</title>
        <authorList>
            <person name="Stock M."/>
            <person name="Klopp C."/>
            <person name="Guiguen Y."/>
            <person name="Cabau C."/>
            <person name="Parinello H."/>
            <person name="Santidrian Yebra-Pimentel E."/>
            <person name="Kuhl H."/>
            <person name="Dirks R.P."/>
            <person name="Guessner J."/>
            <person name="Wuertz S."/>
            <person name="Du K."/>
            <person name="Schartl M."/>
        </authorList>
    </citation>
    <scope>NUCLEOTIDE SEQUENCE</scope>
    <source>
        <strain evidence="44">STURGEONOMICS-FGT-2020</strain>
        <tissue evidence="44">Whole blood</tissue>
    </source>
</reference>
<comment type="catalytic activity">
    <reaction evidence="39">
        <text>L-glutaminyl-[protein] + (R)-noradrenaline = 5-(R)-noradrenalinyl-L-glutamyl-[protein] + NH4(+)</text>
        <dbReference type="Rhea" id="RHEA:66560"/>
        <dbReference type="Rhea" id="RHEA-COMP:10207"/>
        <dbReference type="Rhea" id="RHEA-COMP:17054"/>
        <dbReference type="ChEBI" id="CHEBI:28938"/>
        <dbReference type="ChEBI" id="CHEBI:30011"/>
        <dbReference type="ChEBI" id="CHEBI:72587"/>
        <dbReference type="ChEBI" id="CHEBI:167178"/>
    </reaction>
    <physiologicalReaction direction="left-to-right" evidence="39">
        <dbReference type="Rhea" id="RHEA:66561"/>
    </physiologicalReaction>
</comment>
<dbReference type="Proteomes" id="UP001230051">
    <property type="component" value="Unassembled WGS sequence"/>
</dbReference>
<dbReference type="Gene3D" id="3.30.420.10">
    <property type="entry name" value="Ribonuclease H-like superfamily/Ribonuclease H"/>
    <property type="match status" value="1"/>
</dbReference>
<dbReference type="FunFam" id="2.60.40.10:FF:000278">
    <property type="entry name" value="Protein-glutamine gamma-glutamyltransferase 2"/>
    <property type="match status" value="1"/>
</dbReference>
<dbReference type="GO" id="GO:0046872">
    <property type="term" value="F:metal ion binding"/>
    <property type="evidence" value="ECO:0007669"/>
    <property type="project" value="UniProtKB-KW"/>
</dbReference>
<comment type="caution">
    <text evidence="44">The sequence shown here is derived from an EMBL/GenBank/DDBJ whole genome shotgun (WGS) entry which is preliminary data.</text>
</comment>
<keyword evidence="12" id="KW-0272">Extracellular matrix</keyword>
<dbReference type="InterPro" id="IPR036238">
    <property type="entry name" value="Transglutaminase_C_sf"/>
</dbReference>
<comment type="subcellular location">
    <subcellularLocation>
        <location evidence="3">Cell membrane</location>
    </subcellularLocation>
    <subcellularLocation>
        <location evidence="4">Chromosome</location>
    </subcellularLocation>
    <subcellularLocation>
        <location evidence="6">Cytoplasm</location>
        <location evidence="6">Cytosol</location>
    </subcellularLocation>
    <subcellularLocation>
        <location evidence="2">Mitochondrion</location>
    </subcellularLocation>
    <subcellularLocation>
        <location evidence="1">Nucleus</location>
    </subcellularLocation>
    <subcellularLocation>
        <location evidence="5">Secreted</location>
        <location evidence="5">Extracellular space</location>
        <location evidence="5">Extracellular matrix</location>
    </subcellularLocation>
</comment>
<dbReference type="InterPro" id="IPR050779">
    <property type="entry name" value="Transglutaminase"/>
</dbReference>
<evidence type="ECO:0000256" key="23">
    <source>
        <dbReference type="ARBA" id="ARBA00023315"/>
    </source>
</evidence>
<dbReference type="GO" id="GO:0006508">
    <property type="term" value="P:proteolysis"/>
    <property type="evidence" value="ECO:0007669"/>
    <property type="project" value="UniProtKB-KW"/>
</dbReference>
<feature type="domain" description="Transglutaminase-like" evidence="43">
    <location>
        <begin position="356"/>
        <end position="448"/>
    </location>
</feature>
<dbReference type="FunFam" id="2.60.40.10:FF:000090">
    <property type="entry name" value="Protein-glutamine gamma-glutamyltransferase 2"/>
    <property type="match status" value="1"/>
</dbReference>
<dbReference type="GO" id="GO:0005829">
    <property type="term" value="C:cytosol"/>
    <property type="evidence" value="ECO:0007669"/>
    <property type="project" value="UniProtKB-SubCell"/>
</dbReference>
<evidence type="ECO:0000256" key="13">
    <source>
        <dbReference type="ARBA" id="ARBA00022670"/>
    </source>
</evidence>
<evidence type="ECO:0000256" key="37">
    <source>
        <dbReference type="ARBA" id="ARBA00047868"/>
    </source>
</evidence>
<comment type="catalytic activity">
    <reaction evidence="40">
        <text>L-glutaminyl-[protein] + dopamine = 5-dopaminyl-L-glutamyl-[protein] + NH4(+)</text>
        <dbReference type="Rhea" id="RHEA:66556"/>
        <dbReference type="Rhea" id="RHEA-COMP:10207"/>
        <dbReference type="Rhea" id="RHEA-COMP:17053"/>
        <dbReference type="ChEBI" id="CHEBI:28938"/>
        <dbReference type="ChEBI" id="CHEBI:30011"/>
        <dbReference type="ChEBI" id="CHEBI:59905"/>
        <dbReference type="ChEBI" id="CHEBI:167175"/>
    </reaction>
    <physiologicalReaction direction="left-to-right" evidence="40">
        <dbReference type="Rhea" id="RHEA:66557"/>
    </physiologicalReaction>
</comment>
<dbReference type="GO" id="GO:0003810">
    <property type="term" value="F:protein-glutamine gamma-glutamyltransferase activity"/>
    <property type="evidence" value="ECO:0007669"/>
    <property type="project" value="UniProtKB-EC"/>
</dbReference>
<evidence type="ECO:0000256" key="31">
    <source>
        <dbReference type="ARBA" id="ARBA00042099"/>
    </source>
</evidence>
<evidence type="ECO:0000259" key="43">
    <source>
        <dbReference type="SMART" id="SM00460"/>
    </source>
</evidence>
<feature type="binding site" evidence="42">
    <location>
        <position position="538"/>
    </location>
    <ligand>
        <name>Ca(2+)</name>
        <dbReference type="ChEBI" id="CHEBI:29108"/>
    </ligand>
</feature>
<dbReference type="SUPFAM" id="SSF54001">
    <property type="entry name" value="Cysteine proteinases"/>
    <property type="match status" value="1"/>
</dbReference>
<dbReference type="InterPro" id="IPR013808">
    <property type="entry name" value="Transglutaminase_AS"/>
</dbReference>
<keyword evidence="9" id="KW-1003">Cell membrane</keyword>
<keyword evidence="23" id="KW-0012">Acyltransferase</keyword>
<evidence type="ECO:0000256" key="8">
    <source>
        <dbReference type="ARBA" id="ARBA00022454"/>
    </source>
</evidence>
<feature type="binding site" evidence="42">
    <location>
        <position position="487"/>
    </location>
    <ligand>
        <name>Ca(2+)</name>
        <dbReference type="ChEBI" id="CHEBI:29108"/>
    </ligand>
</feature>
<evidence type="ECO:0000256" key="26">
    <source>
        <dbReference type="ARBA" id="ARBA00036876"/>
    </source>
</evidence>
<evidence type="ECO:0000256" key="19">
    <source>
        <dbReference type="ARBA" id="ARBA00023128"/>
    </source>
</evidence>
<evidence type="ECO:0000256" key="6">
    <source>
        <dbReference type="ARBA" id="ARBA00004514"/>
    </source>
</evidence>
<evidence type="ECO:0000256" key="2">
    <source>
        <dbReference type="ARBA" id="ARBA00004173"/>
    </source>
</evidence>
<dbReference type="SUPFAM" id="SSF81296">
    <property type="entry name" value="E set domains"/>
    <property type="match status" value="1"/>
</dbReference>
<dbReference type="GO" id="GO:0005886">
    <property type="term" value="C:plasma membrane"/>
    <property type="evidence" value="ECO:0007669"/>
    <property type="project" value="UniProtKB-SubCell"/>
</dbReference>
<keyword evidence="17" id="KW-0378">Hydrolase</keyword>
<feature type="active site" evidence="41">
    <location>
        <position position="364"/>
    </location>
</feature>
<evidence type="ECO:0000256" key="30">
    <source>
        <dbReference type="ARBA" id="ARBA00041677"/>
    </source>
</evidence>
<keyword evidence="10" id="KW-0963">Cytoplasm</keyword>
<evidence type="ECO:0000256" key="4">
    <source>
        <dbReference type="ARBA" id="ARBA00004286"/>
    </source>
</evidence>
<evidence type="ECO:0000256" key="39">
    <source>
        <dbReference type="ARBA" id="ARBA00048230"/>
    </source>
</evidence>
<evidence type="ECO:0000256" key="10">
    <source>
        <dbReference type="ARBA" id="ARBA00022490"/>
    </source>
</evidence>
<dbReference type="PANTHER" id="PTHR11590">
    <property type="entry name" value="PROTEIN-GLUTAMINE GAMMA-GLUTAMYLTRANSFERASE"/>
    <property type="match status" value="1"/>
</dbReference>
<evidence type="ECO:0000256" key="11">
    <source>
        <dbReference type="ARBA" id="ARBA00022525"/>
    </source>
</evidence>
<evidence type="ECO:0000256" key="38">
    <source>
        <dbReference type="ARBA" id="ARBA00047876"/>
    </source>
</evidence>
<evidence type="ECO:0000256" key="41">
    <source>
        <dbReference type="PIRSR" id="PIRSR000459-1"/>
    </source>
</evidence>